<gene>
    <name evidence="2" type="ORF">PPNO1_LOCUS1654</name>
</gene>
<dbReference type="InterPro" id="IPR039373">
    <property type="entry name" value="Peptidase_M28B"/>
</dbReference>
<protein>
    <recommendedName>
        <fullName evidence="1">Transferrin receptor-like dimerisation domain-containing protein</fullName>
    </recommendedName>
</protein>
<dbReference type="Pfam" id="PF04253">
    <property type="entry name" value="TFR_dimer"/>
    <property type="match status" value="1"/>
</dbReference>
<dbReference type="EMBL" id="CALLCH030000003">
    <property type="protein sequence ID" value="CAI4211882.1"/>
    <property type="molecule type" value="Genomic_DNA"/>
</dbReference>
<sequence length="85" mass="9517">MNIRRKDYNDRMSRFETALLDPAGIPERTQFKHTVFGPSRWDDTAKSQFPGIRALVEDGKWTEANVLVGQTAGLLVKAAEVLNLG</sequence>
<dbReference type="OrthoDB" id="5841748at2759"/>
<dbReference type="InterPro" id="IPR007365">
    <property type="entry name" value="TFR-like_dimer_dom"/>
</dbReference>
<evidence type="ECO:0000259" key="1">
    <source>
        <dbReference type="Pfam" id="PF04253"/>
    </source>
</evidence>
<keyword evidence="3" id="KW-1185">Reference proteome</keyword>
<dbReference type="InterPro" id="IPR036757">
    <property type="entry name" value="TFR-like_dimer_dom_sf"/>
</dbReference>
<reference evidence="2" key="1">
    <citation type="submission" date="2022-11" db="EMBL/GenBank/DDBJ databases">
        <authorList>
            <person name="Scott C."/>
            <person name="Bruce N."/>
        </authorList>
    </citation>
    <scope>NUCLEOTIDE SEQUENCE</scope>
</reference>
<dbReference type="Gene3D" id="1.20.930.40">
    <property type="entry name" value="Transferrin receptor-like, dimerisation domain"/>
    <property type="match status" value="1"/>
</dbReference>
<name>A0A9P1GWA3_9PEZI</name>
<dbReference type="AlphaFoldDB" id="A0A9P1GWA3"/>
<proteinExistence type="predicted"/>
<dbReference type="GO" id="GO:0004180">
    <property type="term" value="F:carboxypeptidase activity"/>
    <property type="evidence" value="ECO:0007669"/>
    <property type="project" value="TreeGrafter"/>
</dbReference>
<dbReference type="PANTHER" id="PTHR10404">
    <property type="entry name" value="N-ACETYLATED-ALPHA-LINKED ACIDIC DIPEPTIDASE"/>
    <property type="match status" value="1"/>
</dbReference>
<dbReference type="PANTHER" id="PTHR10404:SF71">
    <property type="entry name" value="CARBOXYPEPTIDASE TRE2, PUTATIVE (AFU_ORTHOLOGUE AFUA_3G10650)-RELATED"/>
    <property type="match status" value="1"/>
</dbReference>
<accession>A0A9P1GWA3</accession>
<evidence type="ECO:0000313" key="3">
    <source>
        <dbReference type="Proteomes" id="UP000838763"/>
    </source>
</evidence>
<organism evidence="2 3">
    <name type="scientific">Parascedosporium putredinis</name>
    <dbReference type="NCBI Taxonomy" id="1442378"/>
    <lineage>
        <taxon>Eukaryota</taxon>
        <taxon>Fungi</taxon>
        <taxon>Dikarya</taxon>
        <taxon>Ascomycota</taxon>
        <taxon>Pezizomycotina</taxon>
        <taxon>Sordariomycetes</taxon>
        <taxon>Hypocreomycetidae</taxon>
        <taxon>Microascales</taxon>
        <taxon>Microascaceae</taxon>
        <taxon>Parascedosporium</taxon>
    </lineage>
</organism>
<dbReference type="Proteomes" id="UP000838763">
    <property type="component" value="Unassembled WGS sequence"/>
</dbReference>
<evidence type="ECO:0000313" key="2">
    <source>
        <dbReference type="EMBL" id="CAI4211882.1"/>
    </source>
</evidence>
<comment type="caution">
    <text evidence="2">The sequence shown here is derived from an EMBL/GenBank/DDBJ whole genome shotgun (WGS) entry which is preliminary data.</text>
</comment>
<dbReference type="SUPFAM" id="SSF47672">
    <property type="entry name" value="Transferrin receptor-like dimerisation domain"/>
    <property type="match status" value="1"/>
</dbReference>
<feature type="domain" description="Transferrin receptor-like dimerisation" evidence="1">
    <location>
        <begin position="4"/>
        <end position="83"/>
    </location>
</feature>